<dbReference type="RefSeq" id="WP_251946319.1">
    <property type="nucleotide sequence ID" value="NZ_JAMRYM010000057.1"/>
</dbReference>
<keyword evidence="9" id="KW-0732">Signal</keyword>
<evidence type="ECO:0000256" key="2">
    <source>
        <dbReference type="ARBA" id="ARBA00010730"/>
    </source>
</evidence>
<evidence type="ECO:0000313" key="11">
    <source>
        <dbReference type="EMBL" id="MCM6763296.1"/>
    </source>
</evidence>
<keyword evidence="6" id="KW-0326">Glycosidase</keyword>
<evidence type="ECO:0000256" key="8">
    <source>
        <dbReference type="ARBA" id="ARBA00023326"/>
    </source>
</evidence>
<dbReference type="InterPro" id="IPR005200">
    <property type="entry name" value="Endo-beta-glucanase"/>
</dbReference>
<evidence type="ECO:0000256" key="6">
    <source>
        <dbReference type="ARBA" id="ARBA00023295"/>
    </source>
</evidence>
<evidence type="ECO:0000256" key="5">
    <source>
        <dbReference type="ARBA" id="ARBA00023277"/>
    </source>
</evidence>
<keyword evidence="7" id="KW-0961">Cell wall biogenesis/degradation</keyword>
<evidence type="ECO:0000256" key="3">
    <source>
        <dbReference type="ARBA" id="ARBA00012780"/>
    </source>
</evidence>
<dbReference type="InterPro" id="IPR040720">
    <property type="entry name" value="GH81_C"/>
</dbReference>
<reference evidence="11" key="1">
    <citation type="submission" date="2022-06" db="EMBL/GenBank/DDBJ databases">
        <title>Whole genome shotgun sequencing (WGS) of Rathayibacter sp. ZW T2_19, isolated from stored onions (Allium cepa).</title>
        <authorList>
            <person name="Stoll D.A."/>
            <person name="Huch M."/>
        </authorList>
    </citation>
    <scope>NUCLEOTIDE SEQUENCE</scope>
    <source>
        <strain evidence="11">ZW T2_19</strain>
    </source>
</reference>
<accession>A0A9X2DZN7</accession>
<proteinExistence type="inferred from homology"/>
<dbReference type="AlphaFoldDB" id="A0A9X2DZN7"/>
<evidence type="ECO:0000256" key="7">
    <source>
        <dbReference type="ARBA" id="ARBA00023316"/>
    </source>
</evidence>
<protein>
    <recommendedName>
        <fullName evidence="3">glucan endo-1,3-beta-D-glucosidase</fullName>
        <ecNumber evidence="3">3.2.1.39</ecNumber>
    </recommendedName>
</protein>
<comment type="similarity">
    <text evidence="2">Belongs to the glycosyl hydrolase 81 family.</text>
</comment>
<sequence length="635" mass="66870">MRRGAGAASALALLLLAGCTPPVYPAPDWAVEASAQARRLPRVAGPYAGSPRLAEDVPPPTNSWVSGPVFGVGLPLYTGILSVTPRSDGFSVGLPRVDATPRALFGLARDDLTVTVPSSAVELTALDDLVSTWSFAGAGELVAAEGWPYASYRAQQPQDVIVEGATEPERAADGLLLVSAGGQRYALVAPASALDAFPRMRLEGRLVVFAVPEGASRMQIDALRRGAVALEGATVAHSTAGGRTTTTYTLRTEGGASTFFGLGSQGDPGYDTLYGRVGLESGTTFSRSTAAIAESGALDLTRLTDDERAALRRQVPLDAAAVRFAAPDTYGAGKELYRAATLHRLAADLGLDETAAALREQLLAELDLWLDPDGCTAGAVKCFVYDPVLGGMVGSAPSFGSEEFNDHHFHYGYFLSALGMLAEEDPSLVERYRTVADLLALDLASPVDTAEFPRLRVFDAYRGHSWASGLAPARDGNNQESVSEAVNAWNGLALWASASGNEALLEQARWMLSLETEAAADLWLSPTTPPGFDAPFLAINWGGKRDYATFFDATPSAILGIELLPLPPATAFLPGPDRVDELVAGAPGSPLADYVVMLQATSDPEAALSRAAQLTDAEIDSANSRSYLLAWILTR</sequence>
<name>A0A9X2DZN7_9MICO</name>
<evidence type="ECO:0000256" key="4">
    <source>
        <dbReference type="ARBA" id="ARBA00022801"/>
    </source>
</evidence>
<feature type="domain" description="Glycosyl hydrolase family 81 C-terminal" evidence="10">
    <location>
        <begin position="326"/>
        <end position="581"/>
    </location>
</feature>
<evidence type="ECO:0000259" key="10">
    <source>
        <dbReference type="Pfam" id="PF17652"/>
    </source>
</evidence>
<comment type="caution">
    <text evidence="11">The sequence shown here is derived from an EMBL/GenBank/DDBJ whole genome shotgun (WGS) entry which is preliminary data.</text>
</comment>
<dbReference type="PROSITE" id="PS52008">
    <property type="entry name" value="GH81"/>
    <property type="match status" value="1"/>
</dbReference>
<keyword evidence="12" id="KW-1185">Reference proteome</keyword>
<dbReference type="GO" id="GO:0052861">
    <property type="term" value="F:endo-1,3(4)-beta-glucanase activity"/>
    <property type="evidence" value="ECO:0007669"/>
    <property type="project" value="InterPro"/>
</dbReference>
<evidence type="ECO:0000313" key="12">
    <source>
        <dbReference type="Proteomes" id="UP001155240"/>
    </source>
</evidence>
<evidence type="ECO:0000256" key="1">
    <source>
        <dbReference type="ARBA" id="ARBA00000382"/>
    </source>
</evidence>
<feature type="signal peptide" evidence="9">
    <location>
        <begin position="1"/>
        <end position="25"/>
    </location>
</feature>
<evidence type="ECO:0000256" key="9">
    <source>
        <dbReference type="SAM" id="SignalP"/>
    </source>
</evidence>
<gene>
    <name evidence="11" type="ORF">NB037_12790</name>
</gene>
<keyword evidence="8" id="KW-0624">Polysaccharide degradation</keyword>
<keyword evidence="4 11" id="KW-0378">Hydrolase</keyword>
<dbReference type="PANTHER" id="PTHR31983">
    <property type="entry name" value="ENDO-1,3(4)-BETA-GLUCANASE 1"/>
    <property type="match status" value="1"/>
</dbReference>
<dbReference type="GO" id="GO:0071555">
    <property type="term" value="P:cell wall organization"/>
    <property type="evidence" value="ECO:0007669"/>
    <property type="project" value="UniProtKB-KW"/>
</dbReference>
<organism evidence="11 12">
    <name type="scientific">Rathayibacter rubneri</name>
    <dbReference type="NCBI Taxonomy" id="2950106"/>
    <lineage>
        <taxon>Bacteria</taxon>
        <taxon>Bacillati</taxon>
        <taxon>Actinomycetota</taxon>
        <taxon>Actinomycetes</taxon>
        <taxon>Micrococcales</taxon>
        <taxon>Microbacteriaceae</taxon>
        <taxon>Rathayibacter</taxon>
    </lineage>
</organism>
<dbReference type="EMBL" id="JAMRYM010000057">
    <property type="protein sequence ID" value="MCM6763296.1"/>
    <property type="molecule type" value="Genomic_DNA"/>
</dbReference>
<dbReference type="GO" id="GO:0042973">
    <property type="term" value="F:glucan endo-1,3-beta-D-glucosidase activity"/>
    <property type="evidence" value="ECO:0007669"/>
    <property type="project" value="UniProtKB-EC"/>
</dbReference>
<dbReference type="GO" id="GO:0000272">
    <property type="term" value="P:polysaccharide catabolic process"/>
    <property type="evidence" value="ECO:0007669"/>
    <property type="project" value="UniProtKB-KW"/>
</dbReference>
<comment type="catalytic activity">
    <reaction evidence="1">
        <text>Hydrolysis of (1-&gt;3)-beta-D-glucosidic linkages in (1-&gt;3)-beta-D-glucans.</text>
        <dbReference type="EC" id="3.2.1.39"/>
    </reaction>
</comment>
<dbReference type="PROSITE" id="PS51257">
    <property type="entry name" value="PROKAR_LIPOPROTEIN"/>
    <property type="match status" value="1"/>
</dbReference>
<dbReference type="PANTHER" id="PTHR31983:SF0">
    <property type="entry name" value="GLUCAN ENDO-1,3-BETA-D-GLUCOSIDASE 2"/>
    <property type="match status" value="1"/>
</dbReference>
<dbReference type="Pfam" id="PF17652">
    <property type="entry name" value="Glyco_hydro81C"/>
    <property type="match status" value="1"/>
</dbReference>
<dbReference type="Proteomes" id="UP001155240">
    <property type="component" value="Unassembled WGS sequence"/>
</dbReference>
<feature type="chain" id="PRO_5040798028" description="glucan endo-1,3-beta-D-glucosidase" evidence="9">
    <location>
        <begin position="26"/>
        <end position="635"/>
    </location>
</feature>
<keyword evidence="5" id="KW-0119">Carbohydrate metabolism</keyword>
<dbReference type="EC" id="3.2.1.39" evidence="3"/>